<dbReference type="EMBL" id="CM010717">
    <property type="protein sequence ID" value="RZC55635.1"/>
    <property type="molecule type" value="Genomic_DNA"/>
</dbReference>
<evidence type="ECO:0000313" key="1">
    <source>
        <dbReference type="EMBL" id="RZC55635.1"/>
    </source>
</evidence>
<reference evidence="1 2" key="1">
    <citation type="journal article" date="2018" name="Science">
        <title>The opium poppy genome and morphinan production.</title>
        <authorList>
            <person name="Guo L."/>
            <person name="Winzer T."/>
            <person name="Yang X."/>
            <person name="Li Y."/>
            <person name="Ning Z."/>
            <person name="He Z."/>
            <person name="Teodor R."/>
            <person name="Lu Y."/>
            <person name="Bowser T.A."/>
            <person name="Graham I.A."/>
            <person name="Ye K."/>
        </authorList>
    </citation>
    <scope>NUCLEOTIDE SEQUENCE [LARGE SCALE GENOMIC DNA]</scope>
    <source>
        <strain evidence="2">cv. HN1</strain>
        <tissue evidence="1">Leaves</tissue>
    </source>
</reference>
<dbReference type="Gramene" id="RZC55635">
    <property type="protein sequence ID" value="RZC55635"/>
    <property type="gene ID" value="C5167_014492"/>
</dbReference>
<accession>A0A4Y7J7M5</accession>
<evidence type="ECO:0000313" key="2">
    <source>
        <dbReference type="Proteomes" id="UP000316621"/>
    </source>
</evidence>
<dbReference type="AlphaFoldDB" id="A0A4Y7J7M5"/>
<organism evidence="1 2">
    <name type="scientific">Papaver somniferum</name>
    <name type="common">Opium poppy</name>
    <dbReference type="NCBI Taxonomy" id="3469"/>
    <lineage>
        <taxon>Eukaryota</taxon>
        <taxon>Viridiplantae</taxon>
        <taxon>Streptophyta</taxon>
        <taxon>Embryophyta</taxon>
        <taxon>Tracheophyta</taxon>
        <taxon>Spermatophyta</taxon>
        <taxon>Magnoliopsida</taxon>
        <taxon>Ranunculales</taxon>
        <taxon>Papaveraceae</taxon>
        <taxon>Papaveroideae</taxon>
        <taxon>Papaver</taxon>
    </lineage>
</organism>
<sequence>MVSETLNHMLRAFAFVLAAGDQVISGLLHSCLQQAIKLFQLLGSRLAFNNNWSSLGGLRTGAQEAMKSLGREGTER</sequence>
<dbReference type="Proteomes" id="UP000316621">
    <property type="component" value="Chromosome 3"/>
</dbReference>
<keyword evidence="2" id="KW-1185">Reference proteome</keyword>
<gene>
    <name evidence="1" type="ORF">C5167_014492</name>
</gene>
<proteinExistence type="predicted"/>
<protein>
    <submittedName>
        <fullName evidence="1">Uncharacterized protein</fullName>
    </submittedName>
</protein>
<name>A0A4Y7J7M5_PAPSO</name>